<dbReference type="EMBL" id="WEKV01000008">
    <property type="protein sequence ID" value="KAB7786345.1"/>
    <property type="molecule type" value="Genomic_DNA"/>
</dbReference>
<dbReference type="OMA" id="SADFDWC"/>
<dbReference type="PANTHER" id="PTHR43685">
    <property type="entry name" value="GLYCOSYLTRANSFERASE"/>
    <property type="match status" value="1"/>
</dbReference>
<name>A0A177J095_9HYPH</name>
<keyword evidence="1" id="KW-0808">Transferase</keyword>
<sequence length="272" mass="29909">MKVSVVTPTLNGVEYLRECIESSRASARNGIEVEHMIVDAGSTDGTVELARSLGATVLQGKDRGIFDAINKGSFAASGELLGFLGADDVLLPGGLEAVVAAYRGSRRRWVVGGIRWIDGRGRGLGGLAAPPNWMTPRMLVCLGWNPVMHMATYISRDFYAELGGFDHAFKDCGDYEMFCRALAREPYARVGRPVACFRRTGQNNSANLAHKARALGEVARVKAVHGPSSRAEERFWRYALKGYFNARNPDWLVSKQLDLGRSRLKLQPHAHF</sequence>
<dbReference type="SUPFAM" id="SSF53448">
    <property type="entry name" value="Nucleotide-diphospho-sugar transferases"/>
    <property type="match status" value="1"/>
</dbReference>
<evidence type="ECO:0000313" key="2">
    <source>
        <dbReference type="Proteomes" id="UP000469949"/>
    </source>
</evidence>
<dbReference type="InterPro" id="IPR001173">
    <property type="entry name" value="Glyco_trans_2-like"/>
</dbReference>
<dbReference type="GO" id="GO:0016740">
    <property type="term" value="F:transferase activity"/>
    <property type="evidence" value="ECO:0007669"/>
    <property type="project" value="UniProtKB-KW"/>
</dbReference>
<dbReference type="AlphaFoldDB" id="A0A177J095"/>
<evidence type="ECO:0000313" key="1">
    <source>
        <dbReference type="EMBL" id="KAB7786345.1"/>
    </source>
</evidence>
<protein>
    <submittedName>
        <fullName evidence="1">Glycosyl transferase-like protein</fullName>
    </submittedName>
</protein>
<accession>A0A177J095</accession>
<proteinExistence type="predicted"/>
<dbReference type="InterPro" id="IPR050834">
    <property type="entry name" value="Glycosyltransf_2"/>
</dbReference>
<dbReference type="CDD" id="cd06433">
    <property type="entry name" value="GT_2_WfgS_like"/>
    <property type="match status" value="1"/>
</dbReference>
<dbReference type="Gene3D" id="3.90.550.10">
    <property type="entry name" value="Spore Coat Polysaccharide Biosynthesis Protein SpsA, Chain A"/>
    <property type="match status" value="1"/>
</dbReference>
<dbReference type="Pfam" id="PF00535">
    <property type="entry name" value="Glycos_transf_2"/>
    <property type="match status" value="1"/>
</dbReference>
<gene>
    <name evidence="1" type="ORF">F8B43_1746</name>
</gene>
<organism evidence="1 2">
    <name type="scientific">Methylorubrum populi</name>
    <dbReference type="NCBI Taxonomy" id="223967"/>
    <lineage>
        <taxon>Bacteria</taxon>
        <taxon>Pseudomonadati</taxon>
        <taxon>Pseudomonadota</taxon>
        <taxon>Alphaproteobacteria</taxon>
        <taxon>Hyphomicrobiales</taxon>
        <taxon>Methylobacteriaceae</taxon>
        <taxon>Methylorubrum</taxon>
    </lineage>
</organism>
<reference evidence="1 2" key="1">
    <citation type="submission" date="2019-10" db="EMBL/GenBank/DDBJ databases">
        <title>Draft Genome Sequence of the Caffeine Degrading Methylotroph Methylorubrum populi PINKEL.</title>
        <authorList>
            <person name="Dawson S.C."/>
            <person name="Zhang X."/>
            <person name="Wright M.E."/>
            <person name="Sharma G."/>
            <person name="Langner J.T."/>
            <person name="Ditty J.L."/>
            <person name="Subuyuj G.A."/>
        </authorList>
    </citation>
    <scope>NUCLEOTIDE SEQUENCE [LARGE SCALE GENOMIC DNA]</scope>
    <source>
        <strain evidence="1 2">Pinkel</strain>
    </source>
</reference>
<comment type="caution">
    <text evidence="1">The sequence shown here is derived from an EMBL/GenBank/DDBJ whole genome shotgun (WGS) entry which is preliminary data.</text>
</comment>
<dbReference type="Proteomes" id="UP000469949">
    <property type="component" value="Unassembled WGS sequence"/>
</dbReference>
<dbReference type="InterPro" id="IPR029044">
    <property type="entry name" value="Nucleotide-diphossugar_trans"/>
</dbReference>
<dbReference type="PANTHER" id="PTHR43685:SF11">
    <property type="entry name" value="GLYCOSYLTRANSFERASE TAGX-RELATED"/>
    <property type="match status" value="1"/>
</dbReference>
<dbReference type="RefSeq" id="WP_012456558.1">
    <property type="nucleotide sequence ID" value="NZ_CP039546.1"/>
</dbReference>